<dbReference type="Gene3D" id="1.10.3080.10">
    <property type="entry name" value="Clc chloride channel"/>
    <property type="match status" value="2"/>
</dbReference>
<feature type="transmembrane region" description="Helical" evidence="11">
    <location>
        <begin position="303"/>
        <end position="323"/>
    </location>
</feature>
<evidence type="ECO:0000256" key="7">
    <source>
        <dbReference type="ARBA" id="ARBA00023122"/>
    </source>
</evidence>
<feature type="transmembrane region" description="Helical" evidence="11">
    <location>
        <begin position="854"/>
        <end position="879"/>
    </location>
</feature>
<dbReference type="EMBL" id="VYZN01000001">
    <property type="protein sequence ID" value="KAE9545479.1"/>
    <property type="molecule type" value="Genomic_DNA"/>
</dbReference>
<dbReference type="InterPro" id="IPR001807">
    <property type="entry name" value="ClC"/>
</dbReference>
<gene>
    <name evidence="13" type="ORF">AGLY_001022</name>
</gene>
<dbReference type="SMART" id="SM00116">
    <property type="entry name" value="CBS"/>
    <property type="match status" value="4"/>
</dbReference>
<keyword evidence="14" id="KW-1185">Reference proteome</keyword>
<dbReference type="CDD" id="cd04591">
    <property type="entry name" value="CBS_pair_voltage-gated_CLC_euk_bac"/>
    <property type="match status" value="2"/>
</dbReference>
<dbReference type="Proteomes" id="UP000475862">
    <property type="component" value="Unassembled WGS sequence"/>
</dbReference>
<feature type="transmembrane region" description="Helical" evidence="11">
    <location>
        <begin position="989"/>
        <end position="1013"/>
    </location>
</feature>
<feature type="domain" description="CBS" evidence="12">
    <location>
        <begin position="1109"/>
        <end position="1180"/>
    </location>
</feature>
<keyword evidence="6 11" id="KW-0406">Ion transport</keyword>
<feature type="transmembrane region" description="Helical" evidence="11">
    <location>
        <begin position="257"/>
        <end position="282"/>
    </location>
</feature>
<evidence type="ECO:0000256" key="9">
    <source>
        <dbReference type="ARBA" id="ARBA00023214"/>
    </source>
</evidence>
<dbReference type="GO" id="GO:0005765">
    <property type="term" value="C:lysosomal membrane"/>
    <property type="evidence" value="ECO:0007669"/>
    <property type="project" value="TreeGrafter"/>
</dbReference>
<feature type="transmembrane region" description="Helical" evidence="11">
    <location>
        <begin position="810"/>
        <end position="834"/>
    </location>
</feature>
<comment type="similarity">
    <text evidence="11">Belongs to the chloride channel (TC 2.A.49) family.</text>
</comment>
<protein>
    <recommendedName>
        <fullName evidence="11">Chloride channel protein</fullName>
    </recommendedName>
</protein>
<keyword evidence="4" id="KW-0677">Repeat</keyword>
<dbReference type="InterPro" id="IPR014743">
    <property type="entry name" value="Cl-channel_core"/>
</dbReference>
<comment type="caution">
    <text evidence="13">The sequence shown here is derived from an EMBL/GenBank/DDBJ whole genome shotgun (WGS) entry which is preliminary data.</text>
</comment>
<dbReference type="InterPro" id="IPR000644">
    <property type="entry name" value="CBS_dom"/>
</dbReference>
<evidence type="ECO:0000256" key="3">
    <source>
        <dbReference type="ARBA" id="ARBA00022692"/>
    </source>
</evidence>
<dbReference type="Pfam" id="PF00571">
    <property type="entry name" value="CBS"/>
    <property type="match status" value="3"/>
</dbReference>
<keyword evidence="7 10" id="KW-0129">CBS domain</keyword>
<dbReference type="SUPFAM" id="SSF54631">
    <property type="entry name" value="CBS-domain pair"/>
    <property type="match status" value="2"/>
</dbReference>
<feature type="transmembrane region" description="Helical" evidence="11">
    <location>
        <begin position="118"/>
        <end position="136"/>
    </location>
</feature>
<dbReference type="Gene3D" id="3.10.580.10">
    <property type="entry name" value="CBS-domain"/>
    <property type="match status" value="2"/>
</dbReference>
<feature type="domain" description="CBS" evidence="12">
    <location>
        <begin position="570"/>
        <end position="627"/>
    </location>
</feature>
<keyword evidence="8 11" id="KW-0472">Membrane</keyword>
<dbReference type="PANTHER" id="PTHR11689:SF136">
    <property type="entry name" value="H(+)_CL(-) EXCHANGE TRANSPORTER 7"/>
    <property type="match status" value="1"/>
</dbReference>
<dbReference type="SUPFAM" id="SSF81340">
    <property type="entry name" value="Clc chloride channel"/>
    <property type="match status" value="2"/>
</dbReference>
<keyword evidence="5 11" id="KW-1133">Transmembrane helix</keyword>
<sequence>MYQSIDFKGYDLSNEREEIVPIGSLNHLSTKYESLDYEVIENELYREEEQKKDFDDCTEKDCIIKPYLVALVLNLIPSLIGSCLIVYVEPMAKGSGIPAVKCFLNGIKVPRLIRLKTLAVKVIGVITVALGGLWGGKEGPMIHAGSIVAAGISQGKSTTFNKDLGALNFFREDHEKRDFVSGGAAAGIAAAFGAPVGGLLFSLEEGASFWNQALTWRIFFGSMISMFTLHSVLSAYHGHPGDLTYKGLLNFGNFDDLSYHILDIPIFVLMGIIGGLTGALFCHLNLQLFKFRKRYVNKNWKKVLEVLIVCLTTVTISFLLILFNTDCKKLRLDPTDHPIQFGCNDGEFNAMAALWFQLLEGTVRSLFHDTPGIYSLIGAASQLGGITRMTISLTIILVEATGSITFGLPLMICLMTAKWVGDFFSESIYDTQIELSGMPLLAWDPPPLSSNIYADNLMTHPVITFKTKESVGNIVKTLKKYSHNGFPVIEYVQNYELDEGKTKCYLRGLILRSQLIVLLENKVFDGPLTNYWDSITMETFREDYPRYSSIEDIELLQNDLKLTIDLSRFMNPSPYIVQHTMSLPRIFKLFRAMGLRHIVVVNDSNEVAGIVTRKDLARYKTKYGTMSHNKKFDSFSEKEDSVPIGSLNILSAKYESLDYEVVENYVYREEERKKGYPFVVKKNFPVALGSGIPQVKCYLNGIKIPRLVRIKTLFIKVIGVITTVVGGMCGGKEGPMIHAGAVIAAGISQGKSTTFRKDFGVLNYFREDHEKRDFVSGGAAAGVAAAFGSPVGGVLFSLEEGASFWNQGLTWRIFFASMISTFTLNVVLSAYHGHPGELTYWGLLNFGKFSNFALSYQIFELPIFIFMGIIGGLTGALFCHLNYKLTVFRMRHLVDRWKKVLEAVLVCCFTATVGVLLMLLQNDCKPLGLDPTKNPVQLNCNDGEYNSMASLWLQVPEATVRSFFHDPTESLNATTLAYFAISFYLLTTWTYGLSVSAGLFIPCLATGAAWGRLIGLGVKCDVGKYALVGAASQLGGAVRMTISLTVILIEATGDITFGLPLMICLLTAKWIGDYFTESIYDIHIQLSGIPLMAWDPPPLSSNIYASEVMSYPVIAFRSKESVGKIVDTLKKYTYNGFPVVDDIFNSDSEGGNNKLTGRLRGLILRSQLIVLLQNKVFNEVPSAWDNVSLTTFRKDYPRYSNIDNINVLDSERQYTVDLLRFMNPSPYVVQDMASLPRIFRLFRAMGLRHIVVVNDSNEVTGVVTRKDLTRYRVWRHRGAIGVEELKVSAKL</sequence>
<name>A0A6G0UA47_APHGL</name>
<dbReference type="InterPro" id="IPR046342">
    <property type="entry name" value="CBS_dom_sf"/>
</dbReference>
<dbReference type="PANTHER" id="PTHR11689">
    <property type="entry name" value="CHLORIDE CHANNEL PROTEIN CLC FAMILY MEMBER"/>
    <property type="match status" value="1"/>
</dbReference>
<dbReference type="PRINTS" id="PR00762">
    <property type="entry name" value="CLCHANNEL"/>
</dbReference>
<dbReference type="OrthoDB" id="428525at2759"/>
<evidence type="ECO:0000256" key="8">
    <source>
        <dbReference type="ARBA" id="ARBA00023136"/>
    </source>
</evidence>
<evidence type="ECO:0000256" key="5">
    <source>
        <dbReference type="ARBA" id="ARBA00022989"/>
    </source>
</evidence>
<feature type="transmembrane region" description="Helical" evidence="11">
    <location>
        <begin position="179"/>
        <end position="202"/>
    </location>
</feature>
<feature type="transmembrane region" description="Helical" evidence="11">
    <location>
        <begin position="774"/>
        <end position="798"/>
    </location>
</feature>
<evidence type="ECO:0000256" key="2">
    <source>
        <dbReference type="ARBA" id="ARBA00022448"/>
    </source>
</evidence>
<dbReference type="InterPro" id="IPR051280">
    <property type="entry name" value="Cl-channel/antiporter"/>
</dbReference>
<feature type="transmembrane region" description="Helical" evidence="11">
    <location>
        <begin position="214"/>
        <end position="237"/>
    </location>
</feature>
<feature type="transmembrane region" description="Helical" evidence="11">
    <location>
        <begin position="67"/>
        <end position="88"/>
    </location>
</feature>
<evidence type="ECO:0000256" key="11">
    <source>
        <dbReference type="RuleBase" id="RU361221"/>
    </source>
</evidence>
<dbReference type="GO" id="GO:0005254">
    <property type="term" value="F:chloride channel activity"/>
    <property type="evidence" value="ECO:0007669"/>
    <property type="project" value="UniProtKB-UniRule"/>
</dbReference>
<evidence type="ECO:0000313" key="14">
    <source>
        <dbReference type="Proteomes" id="UP000475862"/>
    </source>
</evidence>
<evidence type="ECO:0000256" key="1">
    <source>
        <dbReference type="ARBA" id="ARBA00004141"/>
    </source>
</evidence>
<proteinExistence type="inferred from homology"/>
<feature type="transmembrane region" description="Helical" evidence="11">
    <location>
        <begin position="900"/>
        <end position="920"/>
    </location>
</feature>
<evidence type="ECO:0000256" key="10">
    <source>
        <dbReference type="PROSITE-ProRule" id="PRU00703"/>
    </source>
</evidence>
<feature type="transmembrane region" description="Helical" evidence="11">
    <location>
        <begin position="1025"/>
        <end position="1049"/>
    </location>
</feature>
<evidence type="ECO:0000256" key="4">
    <source>
        <dbReference type="ARBA" id="ARBA00022737"/>
    </source>
</evidence>
<accession>A0A6G0UA47</accession>
<keyword evidence="2 11" id="KW-0813">Transport</keyword>
<keyword evidence="3 11" id="KW-0812">Transmembrane</keyword>
<evidence type="ECO:0000256" key="6">
    <source>
        <dbReference type="ARBA" id="ARBA00023065"/>
    </source>
</evidence>
<keyword evidence="9 11" id="KW-0868">Chloride</keyword>
<reference evidence="13 14" key="1">
    <citation type="submission" date="2019-08" db="EMBL/GenBank/DDBJ databases">
        <title>The genome of the soybean aphid Biotype 1, its phylome, world population structure and adaptation to the North American continent.</title>
        <authorList>
            <person name="Giordano R."/>
            <person name="Donthu R.K."/>
            <person name="Hernandez A.G."/>
            <person name="Wright C.L."/>
            <person name="Zimin A.V."/>
        </authorList>
    </citation>
    <scope>NUCLEOTIDE SEQUENCE [LARGE SCALE GENOMIC DNA]</scope>
    <source>
        <tissue evidence="13">Whole aphids</tissue>
    </source>
</reference>
<dbReference type="PROSITE" id="PS51371">
    <property type="entry name" value="CBS"/>
    <property type="match status" value="3"/>
</dbReference>
<evidence type="ECO:0000313" key="13">
    <source>
        <dbReference type="EMBL" id="KAE9545479.1"/>
    </source>
</evidence>
<dbReference type="Pfam" id="PF00654">
    <property type="entry name" value="Voltage_CLC"/>
    <property type="match status" value="3"/>
</dbReference>
<evidence type="ECO:0000259" key="12">
    <source>
        <dbReference type="PROSITE" id="PS51371"/>
    </source>
</evidence>
<feature type="domain" description="CBS" evidence="12">
    <location>
        <begin position="1222"/>
        <end position="1280"/>
    </location>
</feature>
<organism evidence="13 14">
    <name type="scientific">Aphis glycines</name>
    <name type="common">Soybean aphid</name>
    <dbReference type="NCBI Taxonomy" id="307491"/>
    <lineage>
        <taxon>Eukaryota</taxon>
        <taxon>Metazoa</taxon>
        <taxon>Ecdysozoa</taxon>
        <taxon>Arthropoda</taxon>
        <taxon>Hexapoda</taxon>
        <taxon>Insecta</taxon>
        <taxon>Pterygota</taxon>
        <taxon>Neoptera</taxon>
        <taxon>Paraneoptera</taxon>
        <taxon>Hemiptera</taxon>
        <taxon>Sternorrhyncha</taxon>
        <taxon>Aphidomorpha</taxon>
        <taxon>Aphidoidea</taxon>
        <taxon>Aphididae</taxon>
        <taxon>Aphidini</taxon>
        <taxon>Aphis</taxon>
        <taxon>Aphis</taxon>
    </lineage>
</organism>
<comment type="subcellular location">
    <subcellularLocation>
        <location evidence="1 11">Membrane</location>
        <topology evidence="1 11">Multi-pass membrane protein</topology>
    </subcellularLocation>
</comment>